<dbReference type="AlphaFoldDB" id="A0AAD7N3E0"/>
<dbReference type="EMBL" id="JARKIB010000089">
    <property type="protein sequence ID" value="KAJ7743812.1"/>
    <property type="molecule type" value="Genomic_DNA"/>
</dbReference>
<feature type="compositionally biased region" description="Gly residues" evidence="1">
    <location>
        <begin position="411"/>
        <end position="448"/>
    </location>
</feature>
<proteinExistence type="predicted"/>
<feature type="region of interest" description="Disordered" evidence="1">
    <location>
        <begin position="410"/>
        <end position="448"/>
    </location>
</feature>
<name>A0AAD7N3E0_9AGAR</name>
<feature type="compositionally biased region" description="Basic and acidic residues" evidence="1">
    <location>
        <begin position="72"/>
        <end position="85"/>
    </location>
</feature>
<organism evidence="2 3">
    <name type="scientific">Mycena metata</name>
    <dbReference type="NCBI Taxonomy" id="1033252"/>
    <lineage>
        <taxon>Eukaryota</taxon>
        <taxon>Fungi</taxon>
        <taxon>Dikarya</taxon>
        <taxon>Basidiomycota</taxon>
        <taxon>Agaricomycotina</taxon>
        <taxon>Agaricomycetes</taxon>
        <taxon>Agaricomycetidae</taxon>
        <taxon>Agaricales</taxon>
        <taxon>Marasmiineae</taxon>
        <taxon>Mycenaceae</taxon>
        <taxon>Mycena</taxon>
    </lineage>
</organism>
<evidence type="ECO:0000313" key="3">
    <source>
        <dbReference type="Proteomes" id="UP001215598"/>
    </source>
</evidence>
<sequence length="448" mass="49138">MSDEVTRPSSLPPPPSNWPPLPIHTQREAPQDNTRLHAGATRVPTSNPDHLDRPAERPHTYELFAPHGPNTDNRRERIRATRRSESPTLASTQKKILSPTTQKQLEAELQDGEELEEQDPNEQIIDEDELMTDPRDDEDPDADTRRTTGDGGNAGQRRPFYDDRQPPPRGGGGDDEVLPPIPPPRVEEPPRAAFIDTFNKNPDDFGWVTPFLGGRALFEAFGPENLVAAIQNVLFDPGLAGPDDIEVIPLGADKKTPANDLYGPPFALALRANDTILELLATIATYIATQDLAFHIVRYNPGLCTWTLALYTASSMGGDDSNEGYLRWCLAAFIFDDMKLQHAFQRATGTADKRPILTRLLDWARTVYVVWNPYSKHWCAYAEPCTPDYKGWESQNLGFITKGILAKASKTGGGGGTQTNAGGSRGGQGNPRGGGYRGASRGGGSQRH</sequence>
<keyword evidence="3" id="KW-1185">Reference proteome</keyword>
<feature type="region of interest" description="Disordered" evidence="1">
    <location>
        <begin position="1"/>
        <end position="189"/>
    </location>
</feature>
<feature type="compositionally biased region" description="Pro residues" evidence="1">
    <location>
        <begin position="10"/>
        <end position="22"/>
    </location>
</feature>
<feature type="compositionally biased region" description="Basic and acidic residues" evidence="1">
    <location>
        <begin position="49"/>
        <end position="60"/>
    </location>
</feature>
<reference evidence="2" key="1">
    <citation type="submission" date="2023-03" db="EMBL/GenBank/DDBJ databases">
        <title>Massive genome expansion in bonnet fungi (Mycena s.s.) driven by repeated elements and novel gene families across ecological guilds.</title>
        <authorList>
            <consortium name="Lawrence Berkeley National Laboratory"/>
            <person name="Harder C.B."/>
            <person name="Miyauchi S."/>
            <person name="Viragh M."/>
            <person name="Kuo A."/>
            <person name="Thoen E."/>
            <person name="Andreopoulos B."/>
            <person name="Lu D."/>
            <person name="Skrede I."/>
            <person name="Drula E."/>
            <person name="Henrissat B."/>
            <person name="Morin E."/>
            <person name="Kohler A."/>
            <person name="Barry K."/>
            <person name="LaButti K."/>
            <person name="Morin E."/>
            <person name="Salamov A."/>
            <person name="Lipzen A."/>
            <person name="Mereny Z."/>
            <person name="Hegedus B."/>
            <person name="Baldrian P."/>
            <person name="Stursova M."/>
            <person name="Weitz H."/>
            <person name="Taylor A."/>
            <person name="Grigoriev I.V."/>
            <person name="Nagy L.G."/>
            <person name="Martin F."/>
            <person name="Kauserud H."/>
        </authorList>
    </citation>
    <scope>NUCLEOTIDE SEQUENCE</scope>
    <source>
        <strain evidence="2">CBHHK182m</strain>
    </source>
</reference>
<dbReference type="Proteomes" id="UP001215598">
    <property type="component" value="Unassembled WGS sequence"/>
</dbReference>
<comment type="caution">
    <text evidence="2">The sequence shown here is derived from an EMBL/GenBank/DDBJ whole genome shotgun (WGS) entry which is preliminary data.</text>
</comment>
<protein>
    <submittedName>
        <fullName evidence="2">Uncharacterized protein</fullName>
    </submittedName>
</protein>
<evidence type="ECO:0000256" key="1">
    <source>
        <dbReference type="SAM" id="MobiDB-lite"/>
    </source>
</evidence>
<feature type="compositionally biased region" description="Polar residues" evidence="1">
    <location>
        <begin position="86"/>
        <end position="103"/>
    </location>
</feature>
<accession>A0AAD7N3E0</accession>
<feature type="compositionally biased region" description="Acidic residues" evidence="1">
    <location>
        <begin position="108"/>
        <end position="141"/>
    </location>
</feature>
<gene>
    <name evidence="2" type="ORF">B0H16DRAFT_1463483</name>
</gene>
<evidence type="ECO:0000313" key="2">
    <source>
        <dbReference type="EMBL" id="KAJ7743812.1"/>
    </source>
</evidence>